<organism evidence="5 6">
    <name type="scientific">Peronospora belbahrii</name>
    <dbReference type="NCBI Taxonomy" id="622444"/>
    <lineage>
        <taxon>Eukaryota</taxon>
        <taxon>Sar</taxon>
        <taxon>Stramenopiles</taxon>
        <taxon>Oomycota</taxon>
        <taxon>Peronosporomycetes</taxon>
        <taxon>Peronosporales</taxon>
        <taxon>Peronosporaceae</taxon>
        <taxon>Peronospora</taxon>
    </lineage>
</organism>
<dbReference type="GO" id="GO:0005737">
    <property type="term" value="C:cytoplasm"/>
    <property type="evidence" value="ECO:0007669"/>
    <property type="project" value="TreeGrafter"/>
</dbReference>
<feature type="compositionally biased region" description="Polar residues" evidence="3">
    <location>
        <begin position="665"/>
        <end position="682"/>
    </location>
</feature>
<dbReference type="InterPro" id="IPR001611">
    <property type="entry name" value="Leu-rich_rpt"/>
</dbReference>
<dbReference type="EMBL" id="CAKKTJ010000324">
    <property type="protein sequence ID" value="CAH0480195.1"/>
    <property type="molecule type" value="Genomic_DNA"/>
</dbReference>
<evidence type="ECO:0000259" key="4">
    <source>
        <dbReference type="Pfam" id="PF23598"/>
    </source>
</evidence>
<keyword evidence="2" id="KW-0677">Repeat</keyword>
<dbReference type="PROSITE" id="PS51450">
    <property type="entry name" value="LRR"/>
    <property type="match status" value="3"/>
</dbReference>
<dbReference type="PANTHER" id="PTHR48051:SF1">
    <property type="entry name" value="RAS SUPPRESSOR PROTEIN 1"/>
    <property type="match status" value="1"/>
</dbReference>
<feature type="region of interest" description="Disordered" evidence="3">
    <location>
        <begin position="643"/>
        <end position="682"/>
    </location>
</feature>
<evidence type="ECO:0000313" key="6">
    <source>
        <dbReference type="Proteomes" id="UP001160483"/>
    </source>
</evidence>
<feature type="compositionally biased region" description="Low complexity" evidence="3">
    <location>
        <begin position="11"/>
        <end position="22"/>
    </location>
</feature>
<dbReference type="Gene3D" id="3.80.10.10">
    <property type="entry name" value="Ribonuclease Inhibitor"/>
    <property type="match status" value="5"/>
</dbReference>
<evidence type="ECO:0000256" key="3">
    <source>
        <dbReference type="SAM" id="MobiDB-lite"/>
    </source>
</evidence>
<evidence type="ECO:0000256" key="2">
    <source>
        <dbReference type="ARBA" id="ARBA00022737"/>
    </source>
</evidence>
<evidence type="ECO:0000256" key="1">
    <source>
        <dbReference type="ARBA" id="ARBA00022614"/>
    </source>
</evidence>
<dbReference type="AlphaFoldDB" id="A0AAU9L610"/>
<dbReference type="InterPro" id="IPR032675">
    <property type="entry name" value="LRR_dom_sf"/>
</dbReference>
<feature type="domain" description="Disease resistance R13L4/SHOC-2-like LRR" evidence="4">
    <location>
        <begin position="123"/>
        <end position="221"/>
    </location>
</feature>
<dbReference type="FunFam" id="3.80.10.10:FF:000116">
    <property type="entry name" value="Leucine-rich repeat-containing protein 40"/>
    <property type="match status" value="1"/>
</dbReference>
<proteinExistence type="predicted"/>
<dbReference type="PANTHER" id="PTHR48051">
    <property type="match status" value="1"/>
</dbReference>
<sequence>MTSRKQDTVRRSTSSSSSSVATPAAAAMARTLRLARQSGCLNLSSRDFHSFPEEVFRLYEVLDENEHSWECAILRKLDLSYNEIMELPSQVETLKNLTSLKMRHNYLRQLPLTLWNIVTLTNLDLSNNELEGCIPEELGQLVNLRELGLEGNRLTMLPESLGELVHLEVLRIDSNQLQTLPSTIGCLQNLKTLSAHSNQIMELPLSFGLLTGLLTLDLKKNCLVRMNDALLELVSIKYIDLRQNKLEVFPTLPKNNTCLDQLFLGYNVLCEIPEDVVLRVMESLTVLDVRDNKLQRLSDKIPQMYRLKTLDVTNNDLHDLPAGLGYLKHLNHLLVEGNPLRSIRRSVISSGTEPLKKYLRTRGGPPVGVDAMEEEIDEFAIRQRKTQDEPMPEKLPQEVENLFRNAAASGNLHLVDMKLQRLPDQLCAGAKYNFGENLLQLDISKNWLQELPATIGDLKSLRFLTAENCGLKSIHSSIAMIPSLERLRLSKNSLTTDAINAMLILENRSSVCHSLKELDLRNNLLTEVPQKLQYLESMDTLVLSFNRLRVMDGFPWSTMRQLSVLSVANNRLESCGSVHQVPKLTSLSLENNELRQIPAELALSENLRALYLDGNPQRGIRNHILNKGTDAVLKFLRNRLPPDIMPPASGHGSQHPVKNAASPGCVSQSNSNNDGSKPQGKIITSNTLESKQLCVNASTSPFKSMSLSSVLSSSEPPFAPTPTPVQSTVAEASSVAEDEVLLELNTKILQLEQQLDDVAVTAAKRFALKKELAMTRSLKIRHLRKIEAVAVHTFESTTSALYDMQLISVGQTLRACVECCMQSLFLVSCDQVSASWVTCFPALTVENFRQPAQVDTVKKIVYELSSKMRD</sequence>
<dbReference type="SMART" id="SM00364">
    <property type="entry name" value="LRR_BAC"/>
    <property type="match status" value="11"/>
</dbReference>
<comment type="caution">
    <text evidence="5">The sequence shown here is derived from an EMBL/GenBank/DDBJ whole genome shotgun (WGS) entry which is preliminary data.</text>
</comment>
<name>A0AAU9L610_9STRA</name>
<accession>A0AAU9L610</accession>
<feature type="region of interest" description="Disordered" evidence="3">
    <location>
        <begin position="1"/>
        <end position="22"/>
    </location>
</feature>
<dbReference type="SUPFAM" id="SSF52058">
    <property type="entry name" value="L domain-like"/>
    <property type="match status" value="2"/>
</dbReference>
<evidence type="ECO:0000313" key="5">
    <source>
        <dbReference type="EMBL" id="CAH0480195.1"/>
    </source>
</evidence>
<dbReference type="InterPro" id="IPR055414">
    <property type="entry name" value="LRR_R13L4/SHOC2-like"/>
</dbReference>
<protein>
    <recommendedName>
        <fullName evidence="4">Disease resistance R13L4/SHOC-2-like LRR domain-containing protein</fullName>
    </recommendedName>
</protein>
<dbReference type="Pfam" id="PF23598">
    <property type="entry name" value="LRR_14"/>
    <property type="match status" value="1"/>
</dbReference>
<reference evidence="5" key="1">
    <citation type="submission" date="2021-11" db="EMBL/GenBank/DDBJ databases">
        <authorList>
            <person name="Islam A."/>
            <person name="Islam S."/>
            <person name="Flora M.S."/>
            <person name="Rahman M."/>
            <person name="Ziaur R.M."/>
            <person name="Epstein J.H."/>
            <person name="Hassan M."/>
            <person name="Klassen M."/>
            <person name="Woodard K."/>
            <person name="Webb A."/>
            <person name="Webby R.J."/>
            <person name="El Zowalaty M.E."/>
        </authorList>
    </citation>
    <scope>NUCLEOTIDE SEQUENCE</scope>
    <source>
        <strain evidence="5">Pbs3</strain>
    </source>
</reference>
<feature type="compositionally biased region" description="Basic and acidic residues" evidence="3">
    <location>
        <begin position="1"/>
        <end position="10"/>
    </location>
</feature>
<dbReference type="InterPro" id="IPR050216">
    <property type="entry name" value="LRR_domain-containing"/>
</dbReference>
<dbReference type="SMART" id="SM00369">
    <property type="entry name" value="LRR_TYP"/>
    <property type="match status" value="13"/>
</dbReference>
<dbReference type="Pfam" id="PF13855">
    <property type="entry name" value="LRR_8"/>
    <property type="match status" value="1"/>
</dbReference>
<dbReference type="InterPro" id="IPR003591">
    <property type="entry name" value="Leu-rich_rpt_typical-subtyp"/>
</dbReference>
<gene>
    <name evidence="5" type="ORF">PBS003_LOCUS6820</name>
</gene>
<dbReference type="Proteomes" id="UP001160483">
    <property type="component" value="Unassembled WGS sequence"/>
</dbReference>
<keyword evidence="1" id="KW-0433">Leucine-rich repeat</keyword>